<dbReference type="InterPro" id="IPR051450">
    <property type="entry name" value="Gfo/Idh/MocA_Oxidoreductases"/>
</dbReference>
<evidence type="ECO:0000259" key="1">
    <source>
        <dbReference type="Pfam" id="PF01408"/>
    </source>
</evidence>
<proteinExistence type="predicted"/>
<dbReference type="PANTHER" id="PTHR43377:SF1">
    <property type="entry name" value="BILIVERDIN REDUCTASE A"/>
    <property type="match status" value="1"/>
</dbReference>
<dbReference type="Gene3D" id="3.30.360.10">
    <property type="entry name" value="Dihydrodipicolinate Reductase, domain 2"/>
    <property type="match status" value="1"/>
</dbReference>
<comment type="caution">
    <text evidence="2">The sequence shown here is derived from an EMBL/GenBank/DDBJ whole genome shotgun (WGS) entry which is preliminary data.</text>
</comment>
<protein>
    <submittedName>
        <fullName evidence="2">Gfo/Idh/MocA family oxidoreductase</fullName>
    </submittedName>
</protein>
<dbReference type="SUPFAM" id="SSF51735">
    <property type="entry name" value="NAD(P)-binding Rossmann-fold domains"/>
    <property type="match status" value="1"/>
</dbReference>
<reference evidence="2 3" key="1">
    <citation type="submission" date="2022-12" db="EMBL/GenBank/DDBJ databases">
        <title>Draft genome sequence of Paenibacillus sp. dW9.</title>
        <authorList>
            <person name="Choi E.-W."/>
            <person name="Kim D.-U."/>
        </authorList>
    </citation>
    <scope>NUCLEOTIDE SEQUENCE [LARGE SCALE GENOMIC DNA]</scope>
    <source>
        <strain evidence="3">dW9</strain>
    </source>
</reference>
<dbReference type="RefSeq" id="WP_269884562.1">
    <property type="nucleotide sequence ID" value="NZ_JAQAGZ010000021.1"/>
</dbReference>
<dbReference type="InterPro" id="IPR000683">
    <property type="entry name" value="Gfo/Idh/MocA-like_OxRdtase_N"/>
</dbReference>
<dbReference type="Pfam" id="PF01408">
    <property type="entry name" value="GFO_IDH_MocA"/>
    <property type="match status" value="1"/>
</dbReference>
<name>A0ABT4QGU8_9BACL</name>
<dbReference type="InterPro" id="IPR036291">
    <property type="entry name" value="NAD(P)-bd_dom_sf"/>
</dbReference>
<sequence>MSLIKFAIIGGGWRAEFFLKIAQQLPERFQVTGMVVRNEEKGREIEQKWGVKTYRTLNELMEKSDFSFVIVSVPRDVAPSYMIQLAGEGVPVLCETPPAINLEELLSLHRSIDQRAKIQVAEQYAFQPYHAARLQIAKSGKLGDISQAQISVSHDYHGISLIRHFLGVTFEDATIQAFSFESTIAESPDRYGQLQPHKIVPSKQTIAYIRFGDKLGVYDFTYDQYFSWIRSSRVLVRGVNGEVNNFRVKYLKDYKDPVDLELTRVSAGIDGNLEGHYLKGIYLGEESVYKNPFIPGRLTDDEIAIATTLSKMDDYAKGGPSFYSLAEASQDHYLSLMIQKAVLSKETITTTKQPWI</sequence>
<evidence type="ECO:0000313" key="3">
    <source>
        <dbReference type="Proteomes" id="UP001527882"/>
    </source>
</evidence>
<gene>
    <name evidence="2" type="ORF">O9H85_27230</name>
</gene>
<accession>A0ABT4QGU8</accession>
<evidence type="ECO:0000313" key="2">
    <source>
        <dbReference type="EMBL" id="MCZ8516028.1"/>
    </source>
</evidence>
<dbReference type="Gene3D" id="3.40.50.720">
    <property type="entry name" value="NAD(P)-binding Rossmann-like Domain"/>
    <property type="match status" value="1"/>
</dbReference>
<dbReference type="Proteomes" id="UP001527882">
    <property type="component" value="Unassembled WGS sequence"/>
</dbReference>
<keyword evidence="3" id="KW-1185">Reference proteome</keyword>
<dbReference type="PANTHER" id="PTHR43377">
    <property type="entry name" value="BILIVERDIN REDUCTASE A"/>
    <property type="match status" value="1"/>
</dbReference>
<organism evidence="2 3">
    <name type="scientific">Paenibacillus gyeongsangnamensis</name>
    <dbReference type="NCBI Taxonomy" id="3388067"/>
    <lineage>
        <taxon>Bacteria</taxon>
        <taxon>Bacillati</taxon>
        <taxon>Bacillota</taxon>
        <taxon>Bacilli</taxon>
        <taxon>Bacillales</taxon>
        <taxon>Paenibacillaceae</taxon>
        <taxon>Paenibacillus</taxon>
    </lineage>
</organism>
<feature type="domain" description="Gfo/Idh/MocA-like oxidoreductase N-terminal" evidence="1">
    <location>
        <begin position="4"/>
        <end position="118"/>
    </location>
</feature>
<dbReference type="EMBL" id="JAQAGZ010000021">
    <property type="protein sequence ID" value="MCZ8516028.1"/>
    <property type="molecule type" value="Genomic_DNA"/>
</dbReference>